<evidence type="ECO:0000313" key="1">
    <source>
        <dbReference type="EMBL" id="GAA4935223.1"/>
    </source>
</evidence>
<protein>
    <submittedName>
        <fullName evidence="1">Uncharacterized protein</fullName>
    </submittedName>
</protein>
<organism evidence="1 2">
    <name type="scientific">Algibacter agarivorans</name>
    <dbReference type="NCBI Taxonomy" id="1109741"/>
    <lineage>
        <taxon>Bacteria</taxon>
        <taxon>Pseudomonadati</taxon>
        <taxon>Bacteroidota</taxon>
        <taxon>Flavobacteriia</taxon>
        <taxon>Flavobacteriales</taxon>
        <taxon>Flavobacteriaceae</taxon>
        <taxon>Algibacter</taxon>
    </lineage>
</organism>
<gene>
    <name evidence="1" type="ORF">GCM10023314_04450</name>
</gene>
<accession>A0ABP9GAQ8</accession>
<keyword evidence="2" id="KW-1185">Reference proteome</keyword>
<reference evidence="2" key="1">
    <citation type="journal article" date="2019" name="Int. J. Syst. Evol. Microbiol.">
        <title>The Global Catalogue of Microorganisms (GCM) 10K type strain sequencing project: providing services to taxonomists for standard genome sequencing and annotation.</title>
        <authorList>
            <consortium name="The Broad Institute Genomics Platform"/>
            <consortium name="The Broad Institute Genome Sequencing Center for Infectious Disease"/>
            <person name="Wu L."/>
            <person name="Ma J."/>
        </authorList>
    </citation>
    <scope>NUCLEOTIDE SEQUENCE [LARGE SCALE GENOMIC DNA]</scope>
    <source>
        <strain evidence="2">JCM 18285</strain>
    </source>
</reference>
<comment type="caution">
    <text evidence="1">The sequence shown here is derived from an EMBL/GenBank/DDBJ whole genome shotgun (WGS) entry which is preliminary data.</text>
</comment>
<evidence type="ECO:0000313" key="2">
    <source>
        <dbReference type="Proteomes" id="UP001501302"/>
    </source>
</evidence>
<name>A0ABP9GAQ8_9FLAO</name>
<proteinExistence type="predicted"/>
<sequence>MKNNKTKQISILIPDGEIHVIMYVVNCFSLIKNVKIYVMSSVKNNHMKYSRLIENFIYYPVTN</sequence>
<dbReference type="EMBL" id="BAABJJ010000007">
    <property type="protein sequence ID" value="GAA4935223.1"/>
    <property type="molecule type" value="Genomic_DNA"/>
</dbReference>
<dbReference type="Proteomes" id="UP001501302">
    <property type="component" value="Unassembled WGS sequence"/>
</dbReference>